<dbReference type="AlphaFoldDB" id="A0A8H3KZB3"/>
<protein>
    <submittedName>
        <fullName evidence="1">Uncharacterized protein</fullName>
    </submittedName>
</protein>
<accession>A0A8H3KZB3</accession>
<dbReference type="Proteomes" id="UP000615446">
    <property type="component" value="Unassembled WGS sequence"/>
</dbReference>
<sequence length="94" mass="10930">MYYLKHPREQASNNQSLVVKSSIGPSKPLYQSLPKHNIEIDFSIIKLKSPRGFIPEEGLEIIYMQLRQIVNSNIFDNYTPAGIRLDFRAIWGFF</sequence>
<dbReference type="EMBL" id="BLAL01000020">
    <property type="protein sequence ID" value="GES76484.1"/>
    <property type="molecule type" value="Genomic_DNA"/>
</dbReference>
<evidence type="ECO:0000313" key="2">
    <source>
        <dbReference type="Proteomes" id="UP000615446"/>
    </source>
</evidence>
<evidence type="ECO:0000313" key="1">
    <source>
        <dbReference type="EMBL" id="GES76484.1"/>
    </source>
</evidence>
<comment type="caution">
    <text evidence="1">The sequence shown here is derived from an EMBL/GenBank/DDBJ whole genome shotgun (WGS) entry which is preliminary data.</text>
</comment>
<reference evidence="1" key="1">
    <citation type="submission" date="2019-10" db="EMBL/GenBank/DDBJ databases">
        <title>Conservation and host-specific expression of non-tandemly repeated heterogenous ribosome RNA gene in arbuscular mycorrhizal fungi.</title>
        <authorList>
            <person name="Maeda T."/>
            <person name="Kobayashi Y."/>
            <person name="Nakagawa T."/>
            <person name="Ezawa T."/>
            <person name="Yamaguchi K."/>
            <person name="Bino T."/>
            <person name="Nishimoto Y."/>
            <person name="Shigenobu S."/>
            <person name="Kawaguchi M."/>
        </authorList>
    </citation>
    <scope>NUCLEOTIDE SEQUENCE</scope>
    <source>
        <strain evidence="1">HR1</strain>
    </source>
</reference>
<gene>
    <name evidence="1" type="ORF">RCL2_000388600</name>
</gene>
<name>A0A8H3KZB3_9GLOM</name>
<proteinExistence type="predicted"/>
<organism evidence="1 2">
    <name type="scientific">Rhizophagus clarus</name>
    <dbReference type="NCBI Taxonomy" id="94130"/>
    <lineage>
        <taxon>Eukaryota</taxon>
        <taxon>Fungi</taxon>
        <taxon>Fungi incertae sedis</taxon>
        <taxon>Mucoromycota</taxon>
        <taxon>Glomeromycotina</taxon>
        <taxon>Glomeromycetes</taxon>
        <taxon>Glomerales</taxon>
        <taxon>Glomeraceae</taxon>
        <taxon>Rhizophagus</taxon>
    </lineage>
</organism>